<reference evidence="1" key="1">
    <citation type="submission" date="2020-04" db="EMBL/GenBank/DDBJ databases">
        <title>Deep metagenomics examines the oral microbiome during advanced dental caries in children, revealing novel taxa and co-occurrences with host molecules.</title>
        <authorList>
            <person name="Baker J.L."/>
            <person name="Morton J.T."/>
            <person name="Dinis M."/>
            <person name="Alvarez R."/>
            <person name="Tran N.C."/>
            <person name="Knight R."/>
            <person name="Edlund A."/>
        </authorList>
    </citation>
    <scope>NUCLEOTIDE SEQUENCE</scope>
    <source>
        <strain evidence="1">JCVI_47_bin.3</strain>
    </source>
</reference>
<proteinExistence type="predicted"/>
<accession>A0A930LSH0</accession>
<dbReference type="AlphaFoldDB" id="A0A930LSH0"/>
<organism evidence="1 2">
    <name type="scientific">Rothia mucilaginosa</name>
    <dbReference type="NCBI Taxonomy" id="43675"/>
    <lineage>
        <taxon>Bacteria</taxon>
        <taxon>Bacillati</taxon>
        <taxon>Actinomycetota</taxon>
        <taxon>Actinomycetes</taxon>
        <taxon>Micrococcales</taxon>
        <taxon>Micrococcaceae</taxon>
        <taxon>Rothia</taxon>
    </lineage>
</organism>
<gene>
    <name evidence="1" type="ORF">HXO65_00010</name>
</gene>
<evidence type="ECO:0000313" key="1">
    <source>
        <dbReference type="EMBL" id="MBF1672588.1"/>
    </source>
</evidence>
<comment type="caution">
    <text evidence="1">The sequence shown here is derived from an EMBL/GenBank/DDBJ whole genome shotgun (WGS) entry which is preliminary data.</text>
</comment>
<evidence type="ECO:0000313" key="2">
    <source>
        <dbReference type="Proteomes" id="UP000785653"/>
    </source>
</evidence>
<sequence length="187" mass="21208">MQIDRDITLFLVIDDHEETPGAHLYHPDGGYLAFAGTPRFAVERMVNDDEEAVEYRSRFGFEYSNDDMRRIFASHDGVTCCPGGCEEIELMLKRRDLITNYILMYPNVPTGEEGTDRILESIEDGFLEELENLDVKGSAFSKLMQKLAGFRIEGFRYVDNVDRSGDGITTTDGAIGYPIRVRVFAED</sequence>
<dbReference type="EMBL" id="JABZXS010000001">
    <property type="protein sequence ID" value="MBF1672588.1"/>
    <property type="molecule type" value="Genomic_DNA"/>
</dbReference>
<name>A0A930LSH0_9MICC</name>
<dbReference type="Proteomes" id="UP000785653">
    <property type="component" value="Unassembled WGS sequence"/>
</dbReference>
<protein>
    <submittedName>
        <fullName evidence="1">Uncharacterized protein</fullName>
    </submittedName>
</protein>